<keyword evidence="3" id="KW-1185">Reference proteome</keyword>
<evidence type="ECO:0000313" key="2">
    <source>
        <dbReference type="EMBL" id="OHT16916.1"/>
    </source>
</evidence>
<reference evidence="2" key="1">
    <citation type="submission" date="2016-10" db="EMBL/GenBank/DDBJ databases">
        <authorList>
            <person name="Benchimol M."/>
            <person name="Almeida L.G."/>
            <person name="Vasconcelos A.T."/>
            <person name="Perreira-Neves A."/>
            <person name="Rosa I.A."/>
            <person name="Tasca T."/>
            <person name="Bogo M.R."/>
            <person name="de Souza W."/>
        </authorList>
    </citation>
    <scope>NUCLEOTIDE SEQUENCE [LARGE SCALE GENOMIC DNA]</scope>
    <source>
        <strain evidence="2">K</strain>
    </source>
</reference>
<organism evidence="2 3">
    <name type="scientific">Tritrichomonas foetus</name>
    <dbReference type="NCBI Taxonomy" id="1144522"/>
    <lineage>
        <taxon>Eukaryota</taxon>
        <taxon>Metamonada</taxon>
        <taxon>Parabasalia</taxon>
        <taxon>Tritrichomonadida</taxon>
        <taxon>Tritrichomonadidae</taxon>
        <taxon>Tritrichomonas</taxon>
    </lineage>
</organism>
<dbReference type="FunFam" id="3.90.640.10:FF:000007">
    <property type="entry name" value="Actin like 7B"/>
    <property type="match status" value="1"/>
</dbReference>
<dbReference type="RefSeq" id="XP_068370052.1">
    <property type="nucleotide sequence ID" value="XM_068496850.1"/>
</dbReference>
<dbReference type="GeneID" id="94831554"/>
<comment type="caution">
    <text evidence="2">The sequence shown here is derived from an EMBL/GenBank/DDBJ whole genome shotgun (WGS) entry which is preliminary data.</text>
</comment>
<dbReference type="FunFam" id="3.30.420.40:FF:000050">
    <property type="entry name" value="Actin, alpha skeletal muscle"/>
    <property type="match status" value="1"/>
</dbReference>
<dbReference type="SMART" id="SM00268">
    <property type="entry name" value="ACTIN"/>
    <property type="match status" value="1"/>
</dbReference>
<sequence>MSETPKVIVIDTGSGDSKVGFAGENAPLSVFPTITGRPKFIFATNSDLSINDIFVGSDAQEQGGLLAITRPIEQGEIVNFDDLELIYNHIFEKVLSVDPSEYGVLVTDSPAVNTKNHENSEVNSNTSKNRLAQLMFEKFKVKNLFVASQPTMSLLSVGQKTGVVVDSGYNSTRVSAVIDGVLCKESSMTLNIGGLNLTKYLQKILAERCIDISDLEVVKDIKEKAGYVANDFDAEITKSQTSADIDFSYTLPDGKVITLSNERFRCPELLFKPHFNGFSTDGIDQIIVDSISNCKLDQVDGQIENLYLNIFLFGGSTLFKGLTERIEKSIRRLAPNGTIVKASATPERRYSVWSGGSVFASMSSYEQTAISNKEYQEQGFDAVARNCV</sequence>
<gene>
    <name evidence="2" type="primary">act3</name>
    <name evidence="2" type="ORF">TRFO_12788</name>
</gene>
<proteinExistence type="inferred from homology"/>
<dbReference type="Gene3D" id="3.30.420.40">
    <property type="match status" value="2"/>
</dbReference>
<dbReference type="InterPro" id="IPR043129">
    <property type="entry name" value="ATPase_NBD"/>
</dbReference>
<dbReference type="Gene3D" id="3.90.640.10">
    <property type="entry name" value="Actin, Chain A, domain 4"/>
    <property type="match status" value="1"/>
</dbReference>
<dbReference type="InterPro" id="IPR004000">
    <property type="entry name" value="Actin"/>
</dbReference>
<dbReference type="Pfam" id="PF00022">
    <property type="entry name" value="Actin"/>
    <property type="match status" value="2"/>
</dbReference>
<comment type="similarity">
    <text evidence="1">Belongs to the actin family.</text>
</comment>
<dbReference type="PRINTS" id="PR00190">
    <property type="entry name" value="ACTIN"/>
</dbReference>
<dbReference type="SUPFAM" id="SSF53067">
    <property type="entry name" value="Actin-like ATPase domain"/>
    <property type="match status" value="2"/>
</dbReference>
<evidence type="ECO:0000313" key="3">
    <source>
        <dbReference type="Proteomes" id="UP000179807"/>
    </source>
</evidence>
<protein>
    <submittedName>
        <fullName evidence="2">Actin-3</fullName>
    </submittedName>
</protein>
<dbReference type="AlphaFoldDB" id="A0A1J4L4L7"/>
<name>A0A1J4L4L7_9EUKA</name>
<dbReference type="VEuPathDB" id="TrichDB:TRFO_12788"/>
<evidence type="ECO:0000256" key="1">
    <source>
        <dbReference type="RuleBase" id="RU000487"/>
    </source>
</evidence>
<accession>A0A1J4L4L7</accession>
<dbReference type="EMBL" id="MLAK01000057">
    <property type="protein sequence ID" value="OHT16916.1"/>
    <property type="molecule type" value="Genomic_DNA"/>
</dbReference>
<dbReference type="PANTHER" id="PTHR11937">
    <property type="entry name" value="ACTIN"/>
    <property type="match status" value="1"/>
</dbReference>
<dbReference type="Proteomes" id="UP000179807">
    <property type="component" value="Unassembled WGS sequence"/>
</dbReference>